<comment type="caution">
    <text evidence="1">The sequence shown here is derived from an EMBL/GenBank/DDBJ whole genome shotgun (WGS) entry which is preliminary data.</text>
</comment>
<evidence type="ECO:0000313" key="2">
    <source>
        <dbReference type="Proteomes" id="UP000598775"/>
    </source>
</evidence>
<dbReference type="Proteomes" id="UP000598775">
    <property type="component" value="Unassembled WGS sequence"/>
</dbReference>
<proteinExistence type="predicted"/>
<keyword evidence="2" id="KW-1185">Reference proteome</keyword>
<protein>
    <submittedName>
        <fullName evidence="1">Uncharacterized protein</fullName>
    </submittedName>
</protein>
<dbReference type="AlphaFoldDB" id="A0A917B156"/>
<organism evidence="1 2">
    <name type="scientific">Subtercola lobariae</name>
    <dbReference type="NCBI Taxonomy" id="1588641"/>
    <lineage>
        <taxon>Bacteria</taxon>
        <taxon>Bacillati</taxon>
        <taxon>Actinomycetota</taxon>
        <taxon>Actinomycetes</taxon>
        <taxon>Micrococcales</taxon>
        <taxon>Microbacteriaceae</taxon>
        <taxon>Subtercola</taxon>
    </lineage>
</organism>
<name>A0A917B156_9MICO</name>
<gene>
    <name evidence="1" type="ORF">GCM10011399_07340</name>
</gene>
<evidence type="ECO:0000313" key="1">
    <source>
        <dbReference type="EMBL" id="GGF16050.1"/>
    </source>
</evidence>
<dbReference type="EMBL" id="BMGP01000001">
    <property type="protein sequence ID" value="GGF16050.1"/>
    <property type="molecule type" value="Genomic_DNA"/>
</dbReference>
<accession>A0A917B156</accession>
<reference evidence="1 2" key="1">
    <citation type="journal article" date="2014" name="Int. J. Syst. Evol. Microbiol.">
        <title>Complete genome sequence of Corynebacterium casei LMG S-19264T (=DSM 44701T), isolated from a smear-ripened cheese.</title>
        <authorList>
            <consortium name="US DOE Joint Genome Institute (JGI-PGF)"/>
            <person name="Walter F."/>
            <person name="Albersmeier A."/>
            <person name="Kalinowski J."/>
            <person name="Ruckert C."/>
        </authorList>
    </citation>
    <scope>NUCLEOTIDE SEQUENCE [LARGE SCALE GENOMIC DNA]</scope>
    <source>
        <strain evidence="1 2">CGMCC 1.12976</strain>
    </source>
</reference>
<sequence>MREGWCTGSMETAAECWRVELRPRTPVAWKRSILNPAGVVFEFCRHSPDMSDLIVISLDDLRVAHLIAAGDDDESERMLASARRALLTSSPEDFAREWRIPLS</sequence>